<name>A0AA37XLA9_9ENTE</name>
<dbReference type="EMBL" id="BSUW01000002">
    <property type="protein sequence ID" value="GMA73378.1"/>
    <property type="molecule type" value="Genomic_DNA"/>
</dbReference>
<reference evidence="3 4" key="1">
    <citation type="journal article" date="2014" name="Int. J. Syst. Evol. Microbiol.">
        <title>Complete genome sequence of Corynebacterium casei LMG S-19264T (=DSM 44701T), isolated from a smear-ripened cheese.</title>
        <authorList>
            <consortium name="US DOE Joint Genome Institute (JGI-PGF)"/>
            <person name="Walter F."/>
            <person name="Albersmeier A."/>
            <person name="Kalinowski J."/>
            <person name="Ruckert C."/>
        </authorList>
    </citation>
    <scope>NUCLEOTIDE SEQUENCE [LARGE SCALE GENOMIC DNA]</scope>
    <source>
        <strain evidence="3 4">NBRC 114545</strain>
    </source>
</reference>
<organism evidence="3 4">
    <name type="scientific">Tetragenococcus osmophilus</name>
    <dbReference type="NCBI Taxonomy" id="526944"/>
    <lineage>
        <taxon>Bacteria</taxon>
        <taxon>Bacillati</taxon>
        <taxon>Bacillota</taxon>
        <taxon>Bacilli</taxon>
        <taxon>Lactobacillales</taxon>
        <taxon>Enterococcaceae</taxon>
        <taxon>Tetragenococcus</taxon>
    </lineage>
</organism>
<evidence type="ECO:0000313" key="1">
    <source>
        <dbReference type="EMBL" id="GMA70976.1"/>
    </source>
</evidence>
<comment type="caution">
    <text evidence="3">The sequence shown here is derived from an EMBL/GenBank/DDBJ whole genome shotgun (WGS) entry which is preliminary data.</text>
</comment>
<dbReference type="EMBL" id="BSUW01000001">
    <property type="protein sequence ID" value="GMA70976.1"/>
    <property type="molecule type" value="Genomic_DNA"/>
</dbReference>
<accession>A0AA37XLA9</accession>
<evidence type="ECO:0000313" key="3">
    <source>
        <dbReference type="EMBL" id="GMA73378.1"/>
    </source>
</evidence>
<dbReference type="Proteomes" id="UP001157039">
    <property type="component" value="Unassembled WGS sequence"/>
</dbReference>
<dbReference type="AlphaFoldDB" id="A0AA37XLA9"/>
<proteinExistence type="predicted"/>
<gene>
    <name evidence="1" type="ORF">GCM10025885_00250</name>
    <name evidence="2" type="ORF">GCM10025885_23650</name>
    <name evidence="3" type="ORF">GCM10025885_24270</name>
</gene>
<sequence length="126" mass="14643">MFEVKQLSDKKVAGTVILHLEDGSKRFLVRTFDDSVALAFTNFSEKQTGLANILQLLKEDVDLDIENIRLVELTNGQIHEANVPLFVFESQENQQWAELPEQYYWAEAQTFREIIQDMEIEGMPFF</sequence>
<evidence type="ECO:0000313" key="4">
    <source>
        <dbReference type="Proteomes" id="UP001157039"/>
    </source>
</evidence>
<evidence type="ECO:0000313" key="2">
    <source>
        <dbReference type="EMBL" id="GMA73316.1"/>
    </source>
</evidence>
<protein>
    <submittedName>
        <fullName evidence="3">Uncharacterized protein</fullName>
    </submittedName>
</protein>
<dbReference type="EMBL" id="BSUW01000001">
    <property type="protein sequence ID" value="GMA73316.1"/>
    <property type="molecule type" value="Genomic_DNA"/>
</dbReference>
<reference evidence="3" key="2">
    <citation type="submission" date="2023-02" db="EMBL/GenBank/DDBJ databases">
        <authorList>
            <person name="Sun Q."/>
            <person name="Mori K."/>
        </authorList>
    </citation>
    <scope>NUCLEOTIDE SEQUENCE</scope>
    <source>
        <strain evidence="3">NBRC 114545</strain>
    </source>
</reference>